<evidence type="ECO:0000256" key="7">
    <source>
        <dbReference type="ARBA" id="ARBA00022692"/>
    </source>
</evidence>
<dbReference type="Proteomes" id="UP000763557">
    <property type="component" value="Unassembled WGS sequence"/>
</dbReference>
<keyword evidence="16" id="KW-1185">Reference proteome</keyword>
<evidence type="ECO:0000259" key="13">
    <source>
        <dbReference type="PROSITE" id="PS50109"/>
    </source>
</evidence>
<feature type="domain" description="Histidine kinase" evidence="13">
    <location>
        <begin position="169"/>
        <end position="377"/>
    </location>
</feature>
<comment type="caution">
    <text evidence="15">The sequence shown here is derived from an EMBL/GenBank/DDBJ whole genome shotgun (WGS) entry which is preliminary data.</text>
</comment>
<dbReference type="Gene3D" id="3.30.565.10">
    <property type="entry name" value="Histidine kinase-like ATPase, C-terminal domain"/>
    <property type="match status" value="1"/>
</dbReference>
<dbReference type="InterPro" id="IPR036097">
    <property type="entry name" value="HisK_dim/P_sf"/>
</dbReference>
<evidence type="ECO:0000256" key="9">
    <source>
        <dbReference type="ARBA" id="ARBA00022989"/>
    </source>
</evidence>
<reference evidence="15 16" key="1">
    <citation type="submission" date="2020-01" db="EMBL/GenBank/DDBJ databases">
        <title>Kibdelosporangium persica a novel Actinomycetes from a hot desert in Iran.</title>
        <authorList>
            <person name="Safaei N."/>
            <person name="Zaburannyi N."/>
            <person name="Mueller R."/>
            <person name="Wink J."/>
        </authorList>
    </citation>
    <scope>NUCLEOTIDE SEQUENCE [LARGE SCALE GENOMIC DNA]</scope>
    <source>
        <strain evidence="15 16">4NS15</strain>
    </source>
</reference>
<keyword evidence="5" id="KW-0597">Phosphoprotein</keyword>
<dbReference type="InterPro" id="IPR050428">
    <property type="entry name" value="TCS_sensor_his_kinase"/>
</dbReference>
<dbReference type="GO" id="GO:0016301">
    <property type="term" value="F:kinase activity"/>
    <property type="evidence" value="ECO:0007669"/>
    <property type="project" value="UniProtKB-KW"/>
</dbReference>
<dbReference type="Gene3D" id="1.10.287.130">
    <property type="match status" value="1"/>
</dbReference>
<evidence type="ECO:0000256" key="8">
    <source>
        <dbReference type="ARBA" id="ARBA00022777"/>
    </source>
</evidence>
<dbReference type="CDD" id="cd06225">
    <property type="entry name" value="HAMP"/>
    <property type="match status" value="1"/>
</dbReference>
<dbReference type="InterPro" id="IPR003661">
    <property type="entry name" value="HisK_dim/P_dom"/>
</dbReference>
<dbReference type="SUPFAM" id="SSF55874">
    <property type="entry name" value="ATPase domain of HSP90 chaperone/DNA topoisomerase II/histidine kinase"/>
    <property type="match status" value="1"/>
</dbReference>
<comment type="subcellular location">
    <subcellularLocation>
        <location evidence="3">Cell membrane</location>
    </subcellularLocation>
    <subcellularLocation>
        <location evidence="2">Membrane</location>
        <topology evidence="2">Multi-pass membrane protein</topology>
    </subcellularLocation>
</comment>
<accession>A0ABX2FEL6</accession>
<dbReference type="Pfam" id="PF00672">
    <property type="entry name" value="HAMP"/>
    <property type="match status" value="1"/>
</dbReference>
<proteinExistence type="predicted"/>
<keyword evidence="9 12" id="KW-1133">Transmembrane helix</keyword>
<evidence type="ECO:0000256" key="12">
    <source>
        <dbReference type="SAM" id="Phobius"/>
    </source>
</evidence>
<dbReference type="InterPro" id="IPR004358">
    <property type="entry name" value="Sig_transdc_His_kin-like_C"/>
</dbReference>
<dbReference type="PROSITE" id="PS50109">
    <property type="entry name" value="HIS_KIN"/>
    <property type="match status" value="1"/>
</dbReference>
<dbReference type="CDD" id="cd00082">
    <property type="entry name" value="HisKA"/>
    <property type="match status" value="1"/>
</dbReference>
<keyword evidence="8 15" id="KW-0418">Kinase</keyword>
<sequence length="390" mass="41580">MTRWSVRTRLTVIYGVVFMAVGVVLLVINYLLVVSVLPQPAAFIAAASPDVLTGTGGVAIERAPAEQTTISTVADYRASTIRTMLMTSGIALLVAGGIAVLASWYIAGRVLRPVHMITATARRLGAESLNRRIHLDGPDDELKELANTFDGMLDRLASAFDSQTHFVANASHELRTPLAVQRTLVEVAMADPQATPELRRLGQHLLVTNERSERLIEGLLVLARSDRGLLGRVPVPLAEVAENVLVGCIGLADEHNVTISKTIRPRTVAGDPVLLERLIINLVHNAIRYNEPGGSVSVEVGDSPAVRVINTGPVVPAEALPGLFEPFRRLERTATSGGSGLGLSIVRSVVRAHDGSIGVAARPSGGLDLRVELPPAYATATDNRMIPART</sequence>
<dbReference type="PROSITE" id="PS50885">
    <property type="entry name" value="HAMP"/>
    <property type="match status" value="1"/>
</dbReference>
<keyword evidence="11 12" id="KW-0472">Membrane</keyword>
<gene>
    <name evidence="15" type="ORF">GC106_70830</name>
</gene>
<feature type="domain" description="HAMP" evidence="14">
    <location>
        <begin position="108"/>
        <end position="161"/>
    </location>
</feature>
<evidence type="ECO:0000256" key="2">
    <source>
        <dbReference type="ARBA" id="ARBA00004141"/>
    </source>
</evidence>
<dbReference type="SMART" id="SM00387">
    <property type="entry name" value="HATPase_c"/>
    <property type="match status" value="1"/>
</dbReference>
<keyword evidence="10" id="KW-0902">Two-component regulatory system</keyword>
<evidence type="ECO:0000259" key="14">
    <source>
        <dbReference type="PROSITE" id="PS50885"/>
    </source>
</evidence>
<keyword evidence="7 12" id="KW-0812">Transmembrane</keyword>
<dbReference type="Pfam" id="PF02518">
    <property type="entry name" value="HATPase_c"/>
    <property type="match status" value="1"/>
</dbReference>
<evidence type="ECO:0000256" key="10">
    <source>
        <dbReference type="ARBA" id="ARBA00023012"/>
    </source>
</evidence>
<dbReference type="RefSeq" id="WP_173140431.1">
    <property type="nucleotide sequence ID" value="NZ_CBCSGW010000028.1"/>
</dbReference>
<evidence type="ECO:0000256" key="11">
    <source>
        <dbReference type="ARBA" id="ARBA00023136"/>
    </source>
</evidence>
<evidence type="ECO:0000256" key="6">
    <source>
        <dbReference type="ARBA" id="ARBA00022679"/>
    </source>
</evidence>
<dbReference type="SMART" id="SM00304">
    <property type="entry name" value="HAMP"/>
    <property type="match status" value="1"/>
</dbReference>
<dbReference type="PRINTS" id="PR00344">
    <property type="entry name" value="BCTRLSENSOR"/>
</dbReference>
<feature type="transmembrane region" description="Helical" evidence="12">
    <location>
        <begin position="85"/>
        <end position="107"/>
    </location>
</feature>
<dbReference type="SUPFAM" id="SSF47384">
    <property type="entry name" value="Homodimeric domain of signal transducing histidine kinase"/>
    <property type="match status" value="1"/>
</dbReference>
<dbReference type="InterPro" id="IPR036890">
    <property type="entry name" value="HATPase_C_sf"/>
</dbReference>
<dbReference type="InterPro" id="IPR005467">
    <property type="entry name" value="His_kinase_dom"/>
</dbReference>
<name>A0ABX2FEL6_9PSEU</name>
<organism evidence="15 16">
    <name type="scientific">Kibdelosporangium persicum</name>
    <dbReference type="NCBI Taxonomy" id="2698649"/>
    <lineage>
        <taxon>Bacteria</taxon>
        <taxon>Bacillati</taxon>
        <taxon>Actinomycetota</taxon>
        <taxon>Actinomycetes</taxon>
        <taxon>Pseudonocardiales</taxon>
        <taxon>Pseudonocardiaceae</taxon>
        <taxon>Kibdelosporangium</taxon>
    </lineage>
</organism>
<dbReference type="Gene3D" id="6.10.340.10">
    <property type="match status" value="1"/>
</dbReference>
<keyword evidence="6" id="KW-0808">Transferase</keyword>
<dbReference type="InterPro" id="IPR003594">
    <property type="entry name" value="HATPase_dom"/>
</dbReference>
<dbReference type="SUPFAM" id="SSF158472">
    <property type="entry name" value="HAMP domain-like"/>
    <property type="match status" value="1"/>
</dbReference>
<dbReference type="InterPro" id="IPR003660">
    <property type="entry name" value="HAMP_dom"/>
</dbReference>
<dbReference type="EMBL" id="JAAATY010000031">
    <property type="protein sequence ID" value="NRN69822.1"/>
    <property type="molecule type" value="Genomic_DNA"/>
</dbReference>
<dbReference type="PANTHER" id="PTHR45436:SF15">
    <property type="entry name" value="SENSOR HISTIDINE KINASE CUSS"/>
    <property type="match status" value="1"/>
</dbReference>
<evidence type="ECO:0000256" key="5">
    <source>
        <dbReference type="ARBA" id="ARBA00022553"/>
    </source>
</evidence>
<feature type="transmembrane region" description="Helical" evidence="12">
    <location>
        <begin position="12"/>
        <end position="33"/>
    </location>
</feature>
<evidence type="ECO:0000313" key="15">
    <source>
        <dbReference type="EMBL" id="NRN69822.1"/>
    </source>
</evidence>
<evidence type="ECO:0000256" key="1">
    <source>
        <dbReference type="ARBA" id="ARBA00000085"/>
    </source>
</evidence>
<dbReference type="Pfam" id="PF00512">
    <property type="entry name" value="HisKA"/>
    <property type="match status" value="1"/>
</dbReference>
<evidence type="ECO:0000313" key="16">
    <source>
        <dbReference type="Proteomes" id="UP000763557"/>
    </source>
</evidence>
<evidence type="ECO:0000256" key="4">
    <source>
        <dbReference type="ARBA" id="ARBA00012438"/>
    </source>
</evidence>
<dbReference type="SMART" id="SM00388">
    <property type="entry name" value="HisKA"/>
    <property type="match status" value="1"/>
</dbReference>
<comment type="catalytic activity">
    <reaction evidence="1">
        <text>ATP + protein L-histidine = ADP + protein N-phospho-L-histidine.</text>
        <dbReference type="EC" id="2.7.13.3"/>
    </reaction>
</comment>
<dbReference type="EC" id="2.7.13.3" evidence="4"/>
<evidence type="ECO:0000256" key="3">
    <source>
        <dbReference type="ARBA" id="ARBA00004236"/>
    </source>
</evidence>
<dbReference type="PANTHER" id="PTHR45436">
    <property type="entry name" value="SENSOR HISTIDINE KINASE YKOH"/>
    <property type="match status" value="1"/>
</dbReference>
<protein>
    <recommendedName>
        <fullName evidence="4">histidine kinase</fullName>
        <ecNumber evidence="4">2.7.13.3</ecNumber>
    </recommendedName>
</protein>